<dbReference type="EMBL" id="WIUZ02000006">
    <property type="protein sequence ID" value="KAF9785893.1"/>
    <property type="molecule type" value="Genomic_DNA"/>
</dbReference>
<dbReference type="EC" id="3.6.4.12" evidence="4"/>
<feature type="compositionally biased region" description="Basic and acidic residues" evidence="18">
    <location>
        <begin position="281"/>
        <end position="290"/>
    </location>
</feature>
<dbReference type="PANTHER" id="PTHR12604:SF4">
    <property type="entry name" value="X-RAY REPAIR CROSS-COMPLEMENTING PROTEIN 5"/>
    <property type="match status" value="1"/>
</dbReference>
<sequence length="854" mass="96387">MPAERAGYTATVFVIDLSPSMSKTRTVEVPSGDGIVTIEMTNLEWGLQYVKLKIQEMIYNGRKTDQCGVVVFGTPETQNILNERGDGYEHVYEYIPIAQPNSNTIAKLNALRATNVCGDPIDALIVAIETQHIYLSSKKTWTRKIVILTDGESPIELDEWANTAQAVNDRNIILTIVGVDFDEDSDQFQYAQQDKSEIKRENEKFYNMFATKLTNGIVGSCELALQDICRPDIKTTRSALMGTTLRIGDALNKPTESMEIQVKLSKCTSTARPKSWKPFMLRKDKDKDKEEDGDGGSDETEDDAEEAIDGGEGDTYVELKKRSEYYRDSDKSDEGDDDEDQVQVKKKKREYDDVRVKRDEQPTVEDDRRVDREELIKGFKYGSTYTPCPDGQFDRLKTKKGIDVCGFFKSRNFRREWAMGEVQYVWADPGSPRQQVALSSIVQGMIRTKVMAIGRMVSRDGMDPKMGVLAPCGFENVDCLLWVQMPFADDVRKYTFPSLERLYNKAGEEVTEHPYLPTEVQQDAMDKFVDAMDLTHAGEQDENGDRQPWFDNRMSYNPAVHRIKQAMFHSAVITDLAKNPLPAPHPELTKYLRPPSEVTMRAAEAINNCKSTMRVQKVIKATRRRKNDHVFAKDADDEMLLLDSAPVPGRLPHQSHALSPSASSPQKQRPLARKSGSETEGEDDHLLLGEVTTRGPDSAKSSAHPTPNRSASPDLEIDEHEEGRIIGFSYPLDDWRKNIAEGDVVSKAVEDMGYVIREIVSRPFAERRHGEMIECMREMRETCLREDEIDEWNGFMMDLREQCLETDGGGNNAFWKEVCAVGRTLSLISKTEAANAGGRSRISESVASEFVVMK</sequence>
<evidence type="ECO:0000256" key="2">
    <source>
        <dbReference type="ARBA" id="ARBA00004574"/>
    </source>
</evidence>
<dbReference type="Gene3D" id="1.25.40.240">
    <property type="entry name" value="Ku, C-terminal domain"/>
    <property type="match status" value="1"/>
</dbReference>
<evidence type="ECO:0000256" key="18">
    <source>
        <dbReference type="SAM" id="MobiDB-lite"/>
    </source>
</evidence>
<evidence type="ECO:0000313" key="20">
    <source>
        <dbReference type="EMBL" id="KAF9785893.1"/>
    </source>
</evidence>
<evidence type="ECO:0000256" key="15">
    <source>
        <dbReference type="ARBA" id="ARBA00023204"/>
    </source>
</evidence>
<dbReference type="Gene3D" id="3.40.50.410">
    <property type="entry name" value="von Willebrand factor, type A domain"/>
    <property type="match status" value="1"/>
</dbReference>
<feature type="compositionally biased region" description="Basic and acidic residues" evidence="18">
    <location>
        <begin position="349"/>
        <end position="365"/>
    </location>
</feature>
<dbReference type="SUPFAM" id="SSF101420">
    <property type="entry name" value="C-terminal domain of Ku80"/>
    <property type="match status" value="1"/>
</dbReference>
<dbReference type="InterPro" id="IPR016194">
    <property type="entry name" value="SPOC-like_C_dom_sf"/>
</dbReference>
<dbReference type="GO" id="GO:0000723">
    <property type="term" value="P:telomere maintenance"/>
    <property type="evidence" value="ECO:0007669"/>
    <property type="project" value="InterPro"/>
</dbReference>
<dbReference type="GO" id="GO:0005524">
    <property type="term" value="F:ATP binding"/>
    <property type="evidence" value="ECO:0007669"/>
    <property type="project" value="UniProtKB-KW"/>
</dbReference>
<dbReference type="Pfam" id="PF02735">
    <property type="entry name" value="Ku"/>
    <property type="match status" value="1"/>
</dbReference>
<comment type="subcellular location">
    <subcellularLocation>
        <location evidence="2">Chromosome</location>
        <location evidence="2">Telomere</location>
    </subcellularLocation>
    <subcellularLocation>
        <location evidence="1">Nucleus</location>
    </subcellularLocation>
</comment>
<keyword evidence="13" id="KW-0238">DNA-binding</keyword>
<protein>
    <recommendedName>
        <fullName evidence="5">ATP-dependent DNA helicase II subunit 2</fullName>
        <ecNumber evidence="4">3.6.4.12</ecNumber>
    </recommendedName>
    <alternativeName>
        <fullName evidence="17">ATP-dependent DNA helicase II subunit Ku80</fullName>
    </alternativeName>
</protein>
<keyword evidence="7" id="KW-0547">Nucleotide-binding</keyword>
<evidence type="ECO:0000313" key="21">
    <source>
        <dbReference type="Proteomes" id="UP000736335"/>
    </source>
</evidence>
<dbReference type="GO" id="GO:0006310">
    <property type="term" value="P:DNA recombination"/>
    <property type="evidence" value="ECO:0007669"/>
    <property type="project" value="UniProtKB-KW"/>
</dbReference>
<feature type="domain" description="Ku" evidence="19">
    <location>
        <begin position="367"/>
        <end position="502"/>
    </location>
</feature>
<evidence type="ECO:0000259" key="19">
    <source>
        <dbReference type="SMART" id="SM00559"/>
    </source>
</evidence>
<keyword evidence="16" id="KW-0539">Nucleus</keyword>
<evidence type="ECO:0000256" key="9">
    <source>
        <dbReference type="ARBA" id="ARBA00022801"/>
    </source>
</evidence>
<dbReference type="GO" id="GO:0003690">
    <property type="term" value="F:double-stranded DNA binding"/>
    <property type="evidence" value="ECO:0007669"/>
    <property type="project" value="TreeGrafter"/>
</dbReference>
<dbReference type="FunFam" id="1.10.1600.10:FF:000002">
    <property type="entry name" value="X-ray repair cross-complementing protein 5"/>
    <property type="match status" value="1"/>
</dbReference>
<feature type="compositionally biased region" description="Basic and acidic residues" evidence="18">
    <location>
        <begin position="317"/>
        <end position="332"/>
    </location>
</feature>
<feature type="region of interest" description="Disordered" evidence="18">
    <location>
        <begin position="277"/>
        <end position="365"/>
    </location>
</feature>
<evidence type="ECO:0000256" key="5">
    <source>
        <dbReference type="ARBA" id="ARBA00021792"/>
    </source>
</evidence>
<evidence type="ECO:0000256" key="1">
    <source>
        <dbReference type="ARBA" id="ARBA00004123"/>
    </source>
</evidence>
<dbReference type="Proteomes" id="UP000736335">
    <property type="component" value="Unassembled WGS sequence"/>
</dbReference>
<dbReference type="CDD" id="cd00873">
    <property type="entry name" value="KU80"/>
    <property type="match status" value="1"/>
</dbReference>
<keyword evidence="12" id="KW-0779">Telomere</keyword>
<evidence type="ECO:0000256" key="13">
    <source>
        <dbReference type="ARBA" id="ARBA00023125"/>
    </source>
</evidence>
<evidence type="ECO:0000256" key="3">
    <source>
        <dbReference type="ARBA" id="ARBA00007726"/>
    </source>
</evidence>
<keyword evidence="14" id="KW-0233">DNA recombination</keyword>
<dbReference type="GO" id="GO:0016787">
    <property type="term" value="F:hydrolase activity"/>
    <property type="evidence" value="ECO:0007669"/>
    <property type="project" value="UniProtKB-KW"/>
</dbReference>
<dbReference type="Gene3D" id="1.10.1600.10">
    <property type="match status" value="1"/>
</dbReference>
<evidence type="ECO:0000256" key="4">
    <source>
        <dbReference type="ARBA" id="ARBA00012551"/>
    </source>
</evidence>
<dbReference type="Gene3D" id="2.40.290.10">
    <property type="match status" value="1"/>
</dbReference>
<evidence type="ECO:0000256" key="16">
    <source>
        <dbReference type="ARBA" id="ARBA00023242"/>
    </source>
</evidence>
<dbReference type="GO" id="GO:0003678">
    <property type="term" value="F:DNA helicase activity"/>
    <property type="evidence" value="ECO:0007669"/>
    <property type="project" value="UniProtKB-EC"/>
</dbReference>
<dbReference type="SUPFAM" id="SSF100939">
    <property type="entry name" value="SPOC domain-like"/>
    <property type="match status" value="1"/>
</dbReference>
<dbReference type="GO" id="GO:0043564">
    <property type="term" value="C:Ku70:Ku80 complex"/>
    <property type="evidence" value="ECO:0007669"/>
    <property type="project" value="InterPro"/>
</dbReference>
<evidence type="ECO:0000256" key="17">
    <source>
        <dbReference type="ARBA" id="ARBA00031847"/>
    </source>
</evidence>
<keyword evidence="21" id="KW-1185">Reference proteome</keyword>
<feature type="compositionally biased region" description="Polar residues" evidence="18">
    <location>
        <begin position="699"/>
        <end position="711"/>
    </location>
</feature>
<keyword evidence="8" id="KW-0227">DNA damage</keyword>
<dbReference type="InterPro" id="IPR024193">
    <property type="entry name" value="Ku80"/>
</dbReference>
<reference evidence="20" key="2">
    <citation type="submission" date="2020-11" db="EMBL/GenBank/DDBJ databases">
        <authorList>
            <consortium name="DOE Joint Genome Institute"/>
            <person name="Kuo A."/>
            <person name="Miyauchi S."/>
            <person name="Kiss E."/>
            <person name="Drula E."/>
            <person name="Kohler A."/>
            <person name="Sanchez-Garcia M."/>
            <person name="Andreopoulos B."/>
            <person name="Barry K.W."/>
            <person name="Bonito G."/>
            <person name="Buee M."/>
            <person name="Carver A."/>
            <person name="Chen C."/>
            <person name="Cichocki N."/>
            <person name="Clum A."/>
            <person name="Culley D."/>
            <person name="Crous P.W."/>
            <person name="Fauchery L."/>
            <person name="Girlanda M."/>
            <person name="Hayes R."/>
            <person name="Keri Z."/>
            <person name="Labutti K."/>
            <person name="Lipzen A."/>
            <person name="Lombard V."/>
            <person name="Magnuson J."/>
            <person name="Maillard F."/>
            <person name="Morin E."/>
            <person name="Murat C."/>
            <person name="Nolan M."/>
            <person name="Ohm R."/>
            <person name="Pangilinan J."/>
            <person name="Pereira M."/>
            <person name="Perotto S."/>
            <person name="Peter M."/>
            <person name="Riley R."/>
            <person name="Sitrit Y."/>
            <person name="Stielow B."/>
            <person name="Szollosi G."/>
            <person name="Zifcakova L."/>
            <person name="Stursova M."/>
            <person name="Spatafora J.W."/>
            <person name="Tedersoo L."/>
            <person name="Vaario L.-M."/>
            <person name="Yamada A."/>
            <person name="Yan M."/>
            <person name="Wang P."/>
            <person name="Xu J."/>
            <person name="Bruns T."/>
            <person name="Baldrian P."/>
            <person name="Vilgalys R."/>
            <person name="Henrissat B."/>
            <person name="Grigoriev I.V."/>
            <person name="Hibbett D."/>
            <person name="Nagy L.G."/>
            <person name="Martin F.M."/>
        </authorList>
    </citation>
    <scope>NUCLEOTIDE SEQUENCE</scope>
    <source>
        <strain evidence="20">UH-Tt-Lm1</strain>
    </source>
</reference>
<dbReference type="Pfam" id="PF03731">
    <property type="entry name" value="Ku_N"/>
    <property type="match status" value="1"/>
</dbReference>
<proteinExistence type="inferred from homology"/>
<dbReference type="Pfam" id="PF08785">
    <property type="entry name" value="Ku_PK_bind"/>
    <property type="match status" value="1"/>
</dbReference>
<dbReference type="PANTHER" id="PTHR12604">
    <property type="entry name" value="KU AUTOANTIGEN DNA HELICASE"/>
    <property type="match status" value="1"/>
</dbReference>
<dbReference type="InterPro" id="IPR036494">
    <property type="entry name" value="Ku_C_sf"/>
</dbReference>
<evidence type="ECO:0000256" key="14">
    <source>
        <dbReference type="ARBA" id="ARBA00023172"/>
    </source>
</evidence>
<evidence type="ECO:0000256" key="6">
    <source>
        <dbReference type="ARBA" id="ARBA00022454"/>
    </source>
</evidence>
<accession>A0A9P6HFI1</accession>
<organism evidence="20 21">
    <name type="scientific">Thelephora terrestris</name>
    <dbReference type="NCBI Taxonomy" id="56493"/>
    <lineage>
        <taxon>Eukaryota</taxon>
        <taxon>Fungi</taxon>
        <taxon>Dikarya</taxon>
        <taxon>Basidiomycota</taxon>
        <taxon>Agaricomycotina</taxon>
        <taxon>Agaricomycetes</taxon>
        <taxon>Thelephorales</taxon>
        <taxon>Thelephoraceae</taxon>
        <taxon>Thelephora</taxon>
    </lineage>
</organism>
<evidence type="ECO:0000256" key="10">
    <source>
        <dbReference type="ARBA" id="ARBA00022806"/>
    </source>
</evidence>
<feature type="region of interest" description="Disordered" evidence="18">
    <location>
        <begin position="645"/>
        <end position="720"/>
    </location>
</feature>
<reference evidence="20" key="1">
    <citation type="journal article" date="2020" name="Nat. Commun.">
        <title>Large-scale genome sequencing of mycorrhizal fungi provides insights into the early evolution of symbiotic traits.</title>
        <authorList>
            <person name="Miyauchi S."/>
            <person name="Kiss E."/>
            <person name="Kuo A."/>
            <person name="Drula E."/>
            <person name="Kohler A."/>
            <person name="Sanchez-Garcia M."/>
            <person name="Morin E."/>
            <person name="Andreopoulos B."/>
            <person name="Barry K.W."/>
            <person name="Bonito G."/>
            <person name="Buee M."/>
            <person name="Carver A."/>
            <person name="Chen C."/>
            <person name="Cichocki N."/>
            <person name="Clum A."/>
            <person name="Culley D."/>
            <person name="Crous P.W."/>
            <person name="Fauchery L."/>
            <person name="Girlanda M."/>
            <person name="Hayes R.D."/>
            <person name="Keri Z."/>
            <person name="LaButti K."/>
            <person name="Lipzen A."/>
            <person name="Lombard V."/>
            <person name="Magnuson J."/>
            <person name="Maillard F."/>
            <person name="Murat C."/>
            <person name="Nolan M."/>
            <person name="Ohm R.A."/>
            <person name="Pangilinan J."/>
            <person name="Pereira M.F."/>
            <person name="Perotto S."/>
            <person name="Peter M."/>
            <person name="Pfister S."/>
            <person name="Riley R."/>
            <person name="Sitrit Y."/>
            <person name="Stielow J.B."/>
            <person name="Szollosi G."/>
            <person name="Zifcakova L."/>
            <person name="Stursova M."/>
            <person name="Spatafora J.W."/>
            <person name="Tedersoo L."/>
            <person name="Vaario L.M."/>
            <person name="Yamada A."/>
            <person name="Yan M."/>
            <person name="Wang P."/>
            <person name="Xu J."/>
            <person name="Bruns T."/>
            <person name="Baldrian P."/>
            <person name="Vilgalys R."/>
            <person name="Dunand C."/>
            <person name="Henrissat B."/>
            <person name="Grigoriev I.V."/>
            <person name="Hibbett D."/>
            <person name="Nagy L.G."/>
            <person name="Martin F.M."/>
        </authorList>
    </citation>
    <scope>NUCLEOTIDE SEQUENCE</scope>
    <source>
        <strain evidence="20">UH-Tt-Lm1</strain>
    </source>
</reference>
<dbReference type="InterPro" id="IPR006164">
    <property type="entry name" value="DNA_bd_Ku70/Ku80"/>
</dbReference>
<feature type="compositionally biased region" description="Acidic residues" evidence="18">
    <location>
        <begin position="291"/>
        <end position="312"/>
    </location>
</feature>
<dbReference type="GO" id="GO:0003684">
    <property type="term" value="F:damaged DNA binding"/>
    <property type="evidence" value="ECO:0007669"/>
    <property type="project" value="InterPro"/>
</dbReference>
<dbReference type="SUPFAM" id="SSF53300">
    <property type="entry name" value="vWA-like"/>
    <property type="match status" value="1"/>
</dbReference>
<dbReference type="InterPro" id="IPR014893">
    <property type="entry name" value="Ku_PK_bind"/>
</dbReference>
<dbReference type="OrthoDB" id="30826at2759"/>
<dbReference type="SMART" id="SM00559">
    <property type="entry name" value="Ku78"/>
    <property type="match status" value="1"/>
</dbReference>
<gene>
    <name evidence="20" type="ORF">BJ322DRAFT_1204238</name>
</gene>
<evidence type="ECO:0000256" key="12">
    <source>
        <dbReference type="ARBA" id="ARBA00022895"/>
    </source>
</evidence>
<dbReference type="InterPro" id="IPR005161">
    <property type="entry name" value="Ku_N"/>
</dbReference>
<comment type="caution">
    <text evidence="20">The sequence shown here is derived from an EMBL/GenBank/DDBJ whole genome shotgun (WGS) entry which is preliminary data.</text>
</comment>
<dbReference type="GO" id="GO:0042162">
    <property type="term" value="F:telomeric DNA binding"/>
    <property type="evidence" value="ECO:0007669"/>
    <property type="project" value="InterPro"/>
</dbReference>
<evidence type="ECO:0000256" key="8">
    <source>
        <dbReference type="ARBA" id="ARBA00022763"/>
    </source>
</evidence>
<dbReference type="AlphaFoldDB" id="A0A9P6HFI1"/>
<comment type="similarity">
    <text evidence="3">Belongs to the ku80 family.</text>
</comment>
<keyword evidence="15" id="KW-0234">DNA repair</keyword>
<evidence type="ECO:0000256" key="7">
    <source>
        <dbReference type="ARBA" id="ARBA00022741"/>
    </source>
</evidence>
<feature type="compositionally biased region" description="Polar residues" evidence="18">
    <location>
        <begin position="656"/>
        <end position="667"/>
    </location>
</feature>
<keyword evidence="6" id="KW-0158">Chromosome</keyword>
<name>A0A9P6HFI1_9AGAM</name>
<dbReference type="GO" id="GO:0000781">
    <property type="term" value="C:chromosome, telomeric region"/>
    <property type="evidence" value="ECO:0007669"/>
    <property type="project" value="UniProtKB-SubCell"/>
</dbReference>
<keyword evidence="9" id="KW-0378">Hydrolase</keyword>
<keyword evidence="10" id="KW-0347">Helicase</keyword>
<dbReference type="InterPro" id="IPR036465">
    <property type="entry name" value="vWFA_dom_sf"/>
</dbReference>
<dbReference type="GO" id="GO:0006303">
    <property type="term" value="P:double-strand break repair via nonhomologous end joining"/>
    <property type="evidence" value="ECO:0007669"/>
    <property type="project" value="InterPro"/>
</dbReference>
<evidence type="ECO:0000256" key="11">
    <source>
        <dbReference type="ARBA" id="ARBA00022840"/>
    </source>
</evidence>
<keyword evidence="11" id="KW-0067">ATP-binding</keyword>